<evidence type="ECO:0000313" key="2">
    <source>
        <dbReference type="EMBL" id="PRZ16491.1"/>
    </source>
</evidence>
<gene>
    <name evidence="2" type="ORF">CLV36_102201</name>
</gene>
<dbReference type="InterPro" id="IPR013486">
    <property type="entry name" value="SpoIID/LytB"/>
</dbReference>
<dbReference type="EMBL" id="PVTZ01000002">
    <property type="protein sequence ID" value="PRZ16491.1"/>
    <property type="molecule type" value="Genomic_DNA"/>
</dbReference>
<keyword evidence="3" id="KW-1185">Reference proteome</keyword>
<dbReference type="PANTHER" id="PTHR30032:SF4">
    <property type="entry name" value="AMIDASE ENHANCER"/>
    <property type="match status" value="1"/>
</dbReference>
<dbReference type="Pfam" id="PF08486">
    <property type="entry name" value="SpoIID"/>
    <property type="match status" value="1"/>
</dbReference>
<dbReference type="NCBIfam" id="TIGR02870">
    <property type="entry name" value="spore_II_D"/>
    <property type="match status" value="1"/>
</dbReference>
<reference evidence="2 3" key="1">
    <citation type="submission" date="2018-03" db="EMBL/GenBank/DDBJ databases">
        <title>Genomic Encyclopedia of Archaeal and Bacterial Type Strains, Phase II (KMG-II): from individual species to whole genera.</title>
        <authorList>
            <person name="Goeker M."/>
        </authorList>
    </citation>
    <scope>NUCLEOTIDE SEQUENCE [LARGE SCALE GENOMIC DNA]</scope>
    <source>
        <strain evidence="2 3">RHA1</strain>
    </source>
</reference>
<evidence type="ECO:0000313" key="3">
    <source>
        <dbReference type="Proteomes" id="UP000238836"/>
    </source>
</evidence>
<protein>
    <submittedName>
        <fullName evidence="2">Stage II sporulation protein D</fullName>
    </submittedName>
</protein>
<dbReference type="InterPro" id="IPR014225">
    <property type="entry name" value="Spore_II_D_firmicutes"/>
</dbReference>
<dbReference type="PANTHER" id="PTHR30032">
    <property type="entry name" value="N-ACETYLMURAMOYL-L-ALANINE AMIDASE-RELATED"/>
    <property type="match status" value="1"/>
</dbReference>
<dbReference type="NCBIfam" id="TIGR02669">
    <property type="entry name" value="SpoIID_LytB"/>
    <property type="match status" value="1"/>
</dbReference>
<organism evidence="2 3">
    <name type="scientific">Laceyella sediminis</name>
    <dbReference type="NCBI Taxonomy" id="573074"/>
    <lineage>
        <taxon>Bacteria</taxon>
        <taxon>Bacillati</taxon>
        <taxon>Bacillota</taxon>
        <taxon>Bacilli</taxon>
        <taxon>Bacillales</taxon>
        <taxon>Thermoactinomycetaceae</taxon>
        <taxon>Laceyella</taxon>
    </lineage>
</organism>
<dbReference type="Proteomes" id="UP000238836">
    <property type="component" value="Unassembled WGS sequence"/>
</dbReference>
<evidence type="ECO:0000259" key="1">
    <source>
        <dbReference type="Pfam" id="PF08486"/>
    </source>
</evidence>
<sequence>MTVMGSRGILIGIAGLLLVIMGIPALLVSWVGADTADAGDKLGKEGADLTGQSSLQVRVYLSKEKRVIQLPLESYIEGVVAAEMPAQFHSEALKAQALAARTYIVGRLMKGQVLDAKEWGEKASGAHVTDTVQHQAYATDAVFRKKWGYNYPNNKRRVAEAVHATAGQIITYGGKPIYAAFFSTSNGRTENSEDYFKEKYPYLRSVDSPWDQLSPKYISRISMKPDVFLSKLEHATGKRLAVATLQPTSNQSFAVLSRTQGARIERVRIGGEVFKGREVREALNLPSSDFQLQMKDGQVIITTKGYGHGVGMSQWGANLMAAQGKSVDEIIKHYYQGVEINRLRLD</sequence>
<comment type="caution">
    <text evidence="2">The sequence shown here is derived from an EMBL/GenBank/DDBJ whole genome shotgun (WGS) entry which is preliminary data.</text>
</comment>
<name>A0ABX5EU40_9BACL</name>
<dbReference type="InterPro" id="IPR013693">
    <property type="entry name" value="SpoIID/LytB_N"/>
</dbReference>
<proteinExistence type="predicted"/>
<feature type="domain" description="Sporulation stage II protein D amidase enhancer LytB N-terminal" evidence="1">
    <location>
        <begin position="63"/>
        <end position="172"/>
    </location>
</feature>
<dbReference type="InterPro" id="IPR051922">
    <property type="entry name" value="Bact_Sporulation_Assoc"/>
</dbReference>
<accession>A0ABX5EU40</accession>